<evidence type="ECO:0000259" key="2">
    <source>
        <dbReference type="Pfam" id="PF01168"/>
    </source>
</evidence>
<gene>
    <name evidence="3" type="ORF">METZ01_LOCUS440824</name>
</gene>
<dbReference type="GO" id="GO:0030170">
    <property type="term" value="F:pyridoxal phosphate binding"/>
    <property type="evidence" value="ECO:0007669"/>
    <property type="project" value="InterPro"/>
</dbReference>
<evidence type="ECO:0000313" key="3">
    <source>
        <dbReference type="EMBL" id="SVD87970.1"/>
    </source>
</evidence>
<dbReference type="NCBIfam" id="TIGR00044">
    <property type="entry name" value="YggS family pyridoxal phosphate-dependent enzyme"/>
    <property type="match status" value="1"/>
</dbReference>
<keyword evidence="1" id="KW-0663">Pyridoxal phosphate</keyword>
<dbReference type="PROSITE" id="PS01211">
    <property type="entry name" value="UPF0001"/>
    <property type="match status" value="1"/>
</dbReference>
<name>A0A382YXZ4_9ZZZZ</name>
<protein>
    <recommendedName>
        <fullName evidence="2">Alanine racemase N-terminal domain-containing protein</fullName>
    </recommendedName>
</protein>
<proteinExistence type="predicted"/>
<reference evidence="3" key="1">
    <citation type="submission" date="2018-05" db="EMBL/GenBank/DDBJ databases">
        <authorList>
            <person name="Lanie J.A."/>
            <person name="Ng W.-L."/>
            <person name="Kazmierczak K.M."/>
            <person name="Andrzejewski T.M."/>
            <person name="Davidsen T.M."/>
            <person name="Wayne K.J."/>
            <person name="Tettelin H."/>
            <person name="Glass J.I."/>
            <person name="Rusch D."/>
            <person name="Podicherti R."/>
            <person name="Tsui H.-C.T."/>
            <person name="Winkler M.E."/>
        </authorList>
    </citation>
    <scope>NUCLEOTIDE SEQUENCE</scope>
</reference>
<dbReference type="SUPFAM" id="SSF51419">
    <property type="entry name" value="PLP-binding barrel"/>
    <property type="match status" value="1"/>
</dbReference>
<feature type="non-terminal residue" evidence="3">
    <location>
        <position position="210"/>
    </location>
</feature>
<evidence type="ECO:0000256" key="1">
    <source>
        <dbReference type="ARBA" id="ARBA00022898"/>
    </source>
</evidence>
<dbReference type="InterPro" id="IPR029066">
    <property type="entry name" value="PLP-binding_barrel"/>
</dbReference>
<dbReference type="PIRSF" id="PIRSF004848">
    <property type="entry name" value="YBL036c_PLPDEIII"/>
    <property type="match status" value="1"/>
</dbReference>
<feature type="domain" description="Alanine racemase N-terminal" evidence="2">
    <location>
        <begin position="26"/>
        <end position="209"/>
    </location>
</feature>
<organism evidence="3">
    <name type="scientific">marine metagenome</name>
    <dbReference type="NCBI Taxonomy" id="408172"/>
    <lineage>
        <taxon>unclassified sequences</taxon>
        <taxon>metagenomes</taxon>
        <taxon>ecological metagenomes</taxon>
    </lineage>
</organism>
<dbReference type="AlphaFoldDB" id="A0A382YXZ4"/>
<dbReference type="InterPro" id="IPR011078">
    <property type="entry name" value="PyrdxlP_homeostasis"/>
</dbReference>
<dbReference type="PANTHER" id="PTHR10146">
    <property type="entry name" value="PROLINE SYNTHETASE CO-TRANSCRIBED BACTERIAL HOMOLOG PROTEIN"/>
    <property type="match status" value="1"/>
</dbReference>
<accession>A0A382YXZ4</accession>
<dbReference type="Gene3D" id="3.20.20.10">
    <property type="entry name" value="Alanine racemase"/>
    <property type="match status" value="1"/>
</dbReference>
<dbReference type="InterPro" id="IPR001608">
    <property type="entry name" value="Ala_racemase_N"/>
</dbReference>
<dbReference type="PANTHER" id="PTHR10146:SF14">
    <property type="entry name" value="PYRIDOXAL PHOSPHATE HOMEOSTASIS PROTEIN"/>
    <property type="match status" value="1"/>
</dbReference>
<dbReference type="Pfam" id="PF01168">
    <property type="entry name" value="Ala_racemase_N"/>
    <property type="match status" value="1"/>
</dbReference>
<sequence>MTSALQTEPDDDNDLAARYRTVCSAIRKTEQQFGRVTDSVTLVAVSKTRPADDVRALSTLGHRNFAENKIQEAVRKINQLTDITDLCWHFIGSIQSNKCRDIAHHFDWVHSVDRIKIARRLSEMRPLDRAPLNVLLQVNLQGKNTKSGVDPANLENLAREVAAFPNILLRGLMAIPEPEHAFDVQRQVFGALHTMQSLLNKKGFDLDVLS</sequence>
<dbReference type="EMBL" id="UINC01179337">
    <property type="protein sequence ID" value="SVD87970.1"/>
    <property type="molecule type" value="Genomic_DNA"/>
</dbReference>